<keyword evidence="5 6" id="KW-0472">Membrane</keyword>
<feature type="transmembrane region" description="Helical" evidence="6">
    <location>
        <begin position="212"/>
        <end position="232"/>
    </location>
</feature>
<dbReference type="eggNOG" id="ENOG502R1KP">
    <property type="taxonomic scope" value="Eukaryota"/>
</dbReference>
<dbReference type="Pfam" id="PF10317">
    <property type="entry name" value="7TM_GPCR_Srd"/>
    <property type="match status" value="1"/>
</dbReference>
<dbReference type="AlphaFoldDB" id="A0A1I7TE10"/>
<keyword evidence="7" id="KW-1185">Reference proteome</keyword>
<dbReference type="Proteomes" id="UP000095282">
    <property type="component" value="Unplaced"/>
</dbReference>
<evidence type="ECO:0000256" key="2">
    <source>
        <dbReference type="ARBA" id="ARBA00009166"/>
    </source>
</evidence>
<dbReference type="GO" id="GO:0016020">
    <property type="term" value="C:membrane"/>
    <property type="evidence" value="ECO:0007669"/>
    <property type="project" value="UniProtKB-SubCell"/>
</dbReference>
<dbReference type="PANTHER" id="PTHR22945">
    <property type="entry name" value="SERPENTINE RECEPTOR, CLASS D DELTA"/>
    <property type="match status" value="1"/>
</dbReference>
<dbReference type="SUPFAM" id="SSF81321">
    <property type="entry name" value="Family A G protein-coupled receptor-like"/>
    <property type="match status" value="1"/>
</dbReference>
<keyword evidence="3 6" id="KW-0812">Transmembrane</keyword>
<feature type="transmembrane region" description="Helical" evidence="6">
    <location>
        <begin position="175"/>
        <end position="197"/>
    </location>
</feature>
<accession>A0A1I7TE10</accession>
<sequence>MWVDTFYWILIGIIDVLAILFNALLIYLALYRTPKMVRVYTTLIINLAFTDCCSAFFNFFVQQRMIPSGFTIGYISNGWCKVFGYHILYQFAESDPSEIVKLLQPYHPKYNFTGLTVSGVSDIRSVYALYKILQMTVMTIPIFSTILFLRKKIIDRLLYRGINISLSTKSLHSQLLMALTYQALLPTLYSINVIMYILEQFGVYSTPIFENFLMSGLVLIPFFSPFTSFFFFSPYKRILLGMVLKNINKQPMATSETGPGSFPI</sequence>
<dbReference type="WBParaSite" id="Csp11.Scaffold589.g5011.t1">
    <property type="protein sequence ID" value="Csp11.Scaffold589.g5011.t1"/>
    <property type="gene ID" value="Csp11.Scaffold589.g5011"/>
</dbReference>
<dbReference type="InterPro" id="IPR050920">
    <property type="entry name" value="Nematode_rcpt-like_delta"/>
</dbReference>
<protein>
    <submittedName>
        <fullName evidence="8">G_PROTEIN_RECEP_F1_2 domain-containing protein</fullName>
    </submittedName>
</protein>
<proteinExistence type="inferred from homology"/>
<feature type="transmembrane region" description="Helical" evidence="6">
    <location>
        <begin position="6"/>
        <end position="31"/>
    </location>
</feature>
<evidence type="ECO:0000256" key="5">
    <source>
        <dbReference type="ARBA" id="ARBA00023136"/>
    </source>
</evidence>
<dbReference type="Gene3D" id="1.20.1070.10">
    <property type="entry name" value="Rhodopsin 7-helix transmembrane proteins"/>
    <property type="match status" value="1"/>
</dbReference>
<keyword evidence="4 6" id="KW-1133">Transmembrane helix</keyword>
<organism evidence="7 8">
    <name type="scientific">Caenorhabditis tropicalis</name>
    <dbReference type="NCBI Taxonomy" id="1561998"/>
    <lineage>
        <taxon>Eukaryota</taxon>
        <taxon>Metazoa</taxon>
        <taxon>Ecdysozoa</taxon>
        <taxon>Nematoda</taxon>
        <taxon>Chromadorea</taxon>
        <taxon>Rhabditida</taxon>
        <taxon>Rhabditina</taxon>
        <taxon>Rhabditomorpha</taxon>
        <taxon>Rhabditoidea</taxon>
        <taxon>Rhabditidae</taxon>
        <taxon>Peloderinae</taxon>
        <taxon>Caenorhabditis</taxon>
    </lineage>
</organism>
<evidence type="ECO:0000256" key="3">
    <source>
        <dbReference type="ARBA" id="ARBA00022692"/>
    </source>
</evidence>
<feature type="transmembrane region" description="Helical" evidence="6">
    <location>
        <begin position="128"/>
        <end position="149"/>
    </location>
</feature>
<evidence type="ECO:0000256" key="4">
    <source>
        <dbReference type="ARBA" id="ARBA00022989"/>
    </source>
</evidence>
<evidence type="ECO:0000256" key="6">
    <source>
        <dbReference type="SAM" id="Phobius"/>
    </source>
</evidence>
<comment type="subcellular location">
    <subcellularLocation>
        <location evidence="1">Membrane</location>
        <topology evidence="1">Multi-pass membrane protein</topology>
    </subcellularLocation>
</comment>
<evidence type="ECO:0000313" key="7">
    <source>
        <dbReference type="Proteomes" id="UP000095282"/>
    </source>
</evidence>
<reference evidence="8" key="1">
    <citation type="submission" date="2016-11" db="UniProtKB">
        <authorList>
            <consortium name="WormBaseParasite"/>
        </authorList>
    </citation>
    <scope>IDENTIFICATION</scope>
</reference>
<dbReference type="InterPro" id="IPR019421">
    <property type="entry name" value="7TM_GPCR_serpentine_rcpt_Srd"/>
</dbReference>
<dbReference type="PANTHER" id="PTHR22945:SF19">
    <property type="entry name" value="SERPENTINE RECEPTOR, CLASS D (DELTA)"/>
    <property type="match status" value="1"/>
</dbReference>
<name>A0A1I7TE10_9PELO</name>
<comment type="similarity">
    <text evidence="2">Belongs to the nematode receptor-like protein srd family.</text>
</comment>
<evidence type="ECO:0000313" key="8">
    <source>
        <dbReference type="WBParaSite" id="Csp11.Scaffold589.g5011.t1"/>
    </source>
</evidence>
<feature type="transmembrane region" description="Helical" evidence="6">
    <location>
        <begin position="43"/>
        <end position="61"/>
    </location>
</feature>
<evidence type="ECO:0000256" key="1">
    <source>
        <dbReference type="ARBA" id="ARBA00004141"/>
    </source>
</evidence>